<protein>
    <submittedName>
        <fullName evidence="1">Uncharacterized protein</fullName>
    </submittedName>
</protein>
<proteinExistence type="predicted"/>
<comment type="caution">
    <text evidence="1">The sequence shown here is derived from an EMBL/GenBank/DDBJ whole genome shotgun (WGS) entry which is preliminary data.</text>
</comment>
<dbReference type="AlphaFoldDB" id="A0A9D3ZZ96"/>
<evidence type="ECO:0000313" key="2">
    <source>
        <dbReference type="Proteomes" id="UP000828251"/>
    </source>
</evidence>
<sequence>MLNDVEKNGGRRIVRAHINKFRDVLDDLALVDIKPDRGEGDKLIKERLDRFFILVFTVRQTQSDHDAILFDLYGRIPSSNPIDTRLRFCYEECWVKENDVSNYGNKLDRGDSVKRLKKVRCKLDYIYAREEKYWAKRSRTQWLKEGDRNTKYFYAKATGRLKKNRIEKLKDGHGNWSNGNDTNYHELDYISDCIIREKNEWLTRVYTESGIL</sequence>
<keyword evidence="2" id="KW-1185">Reference proteome</keyword>
<gene>
    <name evidence="1" type="ORF">J1N35_026476</name>
</gene>
<dbReference type="Proteomes" id="UP000828251">
    <property type="component" value="Unassembled WGS sequence"/>
</dbReference>
<organism evidence="1 2">
    <name type="scientific">Gossypium stocksii</name>
    <dbReference type="NCBI Taxonomy" id="47602"/>
    <lineage>
        <taxon>Eukaryota</taxon>
        <taxon>Viridiplantae</taxon>
        <taxon>Streptophyta</taxon>
        <taxon>Embryophyta</taxon>
        <taxon>Tracheophyta</taxon>
        <taxon>Spermatophyta</taxon>
        <taxon>Magnoliopsida</taxon>
        <taxon>eudicotyledons</taxon>
        <taxon>Gunneridae</taxon>
        <taxon>Pentapetalae</taxon>
        <taxon>rosids</taxon>
        <taxon>malvids</taxon>
        <taxon>Malvales</taxon>
        <taxon>Malvaceae</taxon>
        <taxon>Malvoideae</taxon>
        <taxon>Gossypium</taxon>
    </lineage>
</organism>
<accession>A0A9D3ZZ96</accession>
<dbReference type="EMBL" id="JAIQCV010000008">
    <property type="protein sequence ID" value="KAH1074148.1"/>
    <property type="molecule type" value="Genomic_DNA"/>
</dbReference>
<dbReference type="OrthoDB" id="999675at2759"/>
<name>A0A9D3ZZ96_9ROSI</name>
<reference evidence="1 2" key="1">
    <citation type="journal article" date="2021" name="Plant Biotechnol. J.">
        <title>Multi-omics assisted identification of the key and species-specific regulatory components of drought-tolerant mechanisms in Gossypium stocksii.</title>
        <authorList>
            <person name="Yu D."/>
            <person name="Ke L."/>
            <person name="Zhang D."/>
            <person name="Wu Y."/>
            <person name="Sun Y."/>
            <person name="Mei J."/>
            <person name="Sun J."/>
            <person name="Sun Y."/>
        </authorList>
    </citation>
    <scope>NUCLEOTIDE SEQUENCE [LARGE SCALE GENOMIC DNA]</scope>
    <source>
        <strain evidence="2">cv. E1</strain>
        <tissue evidence="1">Leaf</tissue>
    </source>
</reference>
<evidence type="ECO:0000313" key="1">
    <source>
        <dbReference type="EMBL" id="KAH1074148.1"/>
    </source>
</evidence>